<feature type="transmembrane region" description="Helical" evidence="1">
    <location>
        <begin position="29"/>
        <end position="50"/>
    </location>
</feature>
<keyword evidence="1" id="KW-1133">Transmembrane helix</keyword>
<accession>A0ABN9BV14</accession>
<proteinExistence type="predicted"/>
<dbReference type="EMBL" id="CATNWA010006174">
    <property type="protein sequence ID" value="CAI9551564.1"/>
    <property type="molecule type" value="Genomic_DNA"/>
</dbReference>
<keyword evidence="1" id="KW-0472">Membrane</keyword>
<comment type="caution">
    <text evidence="2">The sequence shown here is derived from an EMBL/GenBank/DDBJ whole genome shotgun (WGS) entry which is preliminary data.</text>
</comment>
<organism evidence="2 3">
    <name type="scientific">Staurois parvus</name>
    <dbReference type="NCBI Taxonomy" id="386267"/>
    <lineage>
        <taxon>Eukaryota</taxon>
        <taxon>Metazoa</taxon>
        <taxon>Chordata</taxon>
        <taxon>Craniata</taxon>
        <taxon>Vertebrata</taxon>
        <taxon>Euteleostomi</taxon>
        <taxon>Amphibia</taxon>
        <taxon>Batrachia</taxon>
        <taxon>Anura</taxon>
        <taxon>Neobatrachia</taxon>
        <taxon>Ranoidea</taxon>
        <taxon>Ranidae</taxon>
        <taxon>Staurois</taxon>
    </lineage>
</organism>
<dbReference type="Proteomes" id="UP001162483">
    <property type="component" value="Unassembled WGS sequence"/>
</dbReference>
<sequence length="93" mass="10877">YYHPRGFHSERYNKTFHCTNIHAVYKSQLPIIVIFYLMMVRDGVTFLCGIPGIQRQRGQSLWWVSCSWMTPPWCPALTPPFPHPHPPPLLSLL</sequence>
<name>A0ABN9BV14_9NEOB</name>
<keyword evidence="3" id="KW-1185">Reference proteome</keyword>
<gene>
    <name evidence="2" type="ORF">SPARVUS_LOCUS3763844</name>
</gene>
<evidence type="ECO:0000313" key="2">
    <source>
        <dbReference type="EMBL" id="CAI9551564.1"/>
    </source>
</evidence>
<keyword evidence="1" id="KW-0812">Transmembrane</keyword>
<reference evidence="2" key="1">
    <citation type="submission" date="2023-05" db="EMBL/GenBank/DDBJ databases">
        <authorList>
            <person name="Stuckert A."/>
        </authorList>
    </citation>
    <scope>NUCLEOTIDE SEQUENCE</scope>
</reference>
<evidence type="ECO:0000313" key="3">
    <source>
        <dbReference type="Proteomes" id="UP001162483"/>
    </source>
</evidence>
<evidence type="ECO:0000256" key="1">
    <source>
        <dbReference type="SAM" id="Phobius"/>
    </source>
</evidence>
<feature type="non-terminal residue" evidence="2">
    <location>
        <position position="1"/>
    </location>
</feature>
<evidence type="ECO:0008006" key="4">
    <source>
        <dbReference type="Google" id="ProtNLM"/>
    </source>
</evidence>
<feature type="non-terminal residue" evidence="2">
    <location>
        <position position="93"/>
    </location>
</feature>
<protein>
    <recommendedName>
        <fullName evidence="4">Rhodopsin</fullName>
    </recommendedName>
</protein>